<dbReference type="Gene3D" id="1.10.287.130">
    <property type="match status" value="1"/>
</dbReference>
<keyword evidence="5" id="KW-0597">Phosphoprotein</keyword>
<dbReference type="SUPFAM" id="SSF47384">
    <property type="entry name" value="Homodimeric domain of signal transducing histidine kinase"/>
    <property type="match status" value="1"/>
</dbReference>
<dbReference type="PRINTS" id="PR00344">
    <property type="entry name" value="BCTRLSENSOR"/>
</dbReference>
<evidence type="ECO:0000256" key="7">
    <source>
        <dbReference type="ARBA" id="ARBA00022741"/>
    </source>
</evidence>
<proteinExistence type="predicted"/>
<evidence type="ECO:0000256" key="6">
    <source>
        <dbReference type="ARBA" id="ARBA00022679"/>
    </source>
</evidence>
<dbReference type="InterPro" id="IPR004358">
    <property type="entry name" value="Sig_transdc_His_kin-like_C"/>
</dbReference>
<dbReference type="RefSeq" id="WP_093331786.1">
    <property type="nucleotide sequence ID" value="NZ_FOXP01000002.1"/>
</dbReference>
<keyword evidence="13" id="KW-1185">Reference proteome</keyword>
<dbReference type="SMART" id="SM00387">
    <property type="entry name" value="HATPase_c"/>
    <property type="match status" value="1"/>
</dbReference>
<evidence type="ECO:0000256" key="10">
    <source>
        <dbReference type="SAM" id="Phobius"/>
    </source>
</evidence>
<dbReference type="Pfam" id="PF25323">
    <property type="entry name" value="6TM_PilS"/>
    <property type="match status" value="1"/>
</dbReference>
<keyword evidence="6" id="KW-0808">Transferase</keyword>
<accession>A0A1I5QUK1</accession>
<dbReference type="STRING" id="634430.SAMN04488241_102284"/>
<dbReference type="InterPro" id="IPR036890">
    <property type="entry name" value="HATPase_C_sf"/>
</dbReference>
<evidence type="ECO:0000259" key="11">
    <source>
        <dbReference type="PROSITE" id="PS50109"/>
    </source>
</evidence>
<keyword evidence="10" id="KW-1133">Transmembrane helix</keyword>
<dbReference type="InterPro" id="IPR050980">
    <property type="entry name" value="2C_sensor_his_kinase"/>
</dbReference>
<organism evidence="12 13">
    <name type="scientific">Sphingomonas rubra</name>
    <dbReference type="NCBI Taxonomy" id="634430"/>
    <lineage>
        <taxon>Bacteria</taxon>
        <taxon>Pseudomonadati</taxon>
        <taxon>Pseudomonadota</taxon>
        <taxon>Alphaproteobacteria</taxon>
        <taxon>Sphingomonadales</taxon>
        <taxon>Sphingomonadaceae</taxon>
        <taxon>Sphingomonas</taxon>
    </lineage>
</organism>
<dbReference type="EC" id="2.7.13.3" evidence="3"/>
<keyword evidence="9" id="KW-0067">ATP-binding</keyword>
<feature type="transmembrane region" description="Helical" evidence="10">
    <location>
        <begin position="106"/>
        <end position="123"/>
    </location>
</feature>
<evidence type="ECO:0000256" key="3">
    <source>
        <dbReference type="ARBA" id="ARBA00012438"/>
    </source>
</evidence>
<evidence type="ECO:0000256" key="2">
    <source>
        <dbReference type="ARBA" id="ARBA00004651"/>
    </source>
</evidence>
<gene>
    <name evidence="12" type="ORF">SAMN04488241_102284</name>
</gene>
<dbReference type="Pfam" id="PF02518">
    <property type="entry name" value="HATPase_c"/>
    <property type="match status" value="1"/>
</dbReference>
<dbReference type="InterPro" id="IPR005467">
    <property type="entry name" value="His_kinase_dom"/>
</dbReference>
<feature type="transmembrane region" description="Helical" evidence="10">
    <location>
        <begin position="130"/>
        <end position="148"/>
    </location>
</feature>
<keyword evidence="8 12" id="KW-0418">Kinase</keyword>
<dbReference type="PANTHER" id="PTHR44936:SF10">
    <property type="entry name" value="SENSOR PROTEIN RSTB"/>
    <property type="match status" value="1"/>
</dbReference>
<evidence type="ECO:0000256" key="8">
    <source>
        <dbReference type="ARBA" id="ARBA00022777"/>
    </source>
</evidence>
<dbReference type="CDD" id="cd00082">
    <property type="entry name" value="HisKA"/>
    <property type="match status" value="1"/>
</dbReference>
<sequence length="427" mass="44424">MALTTSLKPPGDAAEATRRNVALLVQLRWMAVGGQLLTILGSRFGLGIALPLPIMLGALATLAALNGATMLTRGRWPASEGQLFATLLIDVACLTVQLYVSGGVGNPFVSLYLLQVVIAAVLLPGWPSWALAGLTTLLFGWLAWAAPAFPLPPAYASILSHSYVAASWLNYALAATLLVWFVGRVVRILSARDARLAAYRQRVAEEEHIVRMGLLASGAAHELGTPLSSIAVMLGDWRGDPAVTARPDLLADVEAMRAEVGRCKAIIDGVLLASGEVRGGSPRRTTLAAFLRGIVDGWRESHDVAVTLDADGVDGRRIVGDAALAQTIANLLDNAGEAGARRIVVTAGHDDGATTIAVRDDGRGFSAEILATVGAPYRTTKARRGAGLGLFLASNVVRTLGGTLAASNPPDGGGLVVLTIADGAIDE</sequence>
<comment type="catalytic activity">
    <reaction evidence="1">
        <text>ATP + protein L-histidine = ADP + protein N-phospho-L-histidine.</text>
        <dbReference type="EC" id="2.7.13.3"/>
    </reaction>
</comment>
<dbReference type="InterPro" id="IPR003661">
    <property type="entry name" value="HisK_dim/P_dom"/>
</dbReference>
<dbReference type="PROSITE" id="PS50109">
    <property type="entry name" value="HIS_KIN"/>
    <property type="match status" value="1"/>
</dbReference>
<dbReference type="AlphaFoldDB" id="A0A1I5QUK1"/>
<evidence type="ECO:0000256" key="5">
    <source>
        <dbReference type="ARBA" id="ARBA00022553"/>
    </source>
</evidence>
<feature type="transmembrane region" description="Helical" evidence="10">
    <location>
        <begin position="168"/>
        <end position="186"/>
    </location>
</feature>
<dbReference type="GO" id="GO:0005886">
    <property type="term" value="C:plasma membrane"/>
    <property type="evidence" value="ECO:0007669"/>
    <property type="project" value="UniProtKB-SubCell"/>
</dbReference>
<evidence type="ECO:0000256" key="4">
    <source>
        <dbReference type="ARBA" id="ARBA00022475"/>
    </source>
</evidence>
<dbReference type="SUPFAM" id="SSF55874">
    <property type="entry name" value="ATPase domain of HSP90 chaperone/DNA topoisomerase II/histidine kinase"/>
    <property type="match status" value="1"/>
</dbReference>
<evidence type="ECO:0000256" key="9">
    <source>
        <dbReference type="ARBA" id="ARBA00022840"/>
    </source>
</evidence>
<evidence type="ECO:0000313" key="12">
    <source>
        <dbReference type="EMBL" id="SFP49711.1"/>
    </source>
</evidence>
<dbReference type="PANTHER" id="PTHR44936">
    <property type="entry name" value="SENSOR PROTEIN CREC"/>
    <property type="match status" value="1"/>
</dbReference>
<dbReference type="EMBL" id="FOXP01000002">
    <property type="protein sequence ID" value="SFP49711.1"/>
    <property type="molecule type" value="Genomic_DNA"/>
</dbReference>
<feature type="transmembrane region" description="Helical" evidence="10">
    <location>
        <begin position="48"/>
        <end position="71"/>
    </location>
</feature>
<keyword evidence="10" id="KW-0812">Transmembrane</keyword>
<dbReference type="InterPro" id="IPR036097">
    <property type="entry name" value="HisK_dim/P_sf"/>
</dbReference>
<keyword evidence="7" id="KW-0547">Nucleotide-binding</keyword>
<name>A0A1I5QUK1_9SPHN</name>
<dbReference type="Gene3D" id="3.30.565.10">
    <property type="entry name" value="Histidine kinase-like ATPase, C-terminal domain"/>
    <property type="match status" value="1"/>
</dbReference>
<keyword evidence="10" id="KW-0472">Membrane</keyword>
<comment type="subcellular location">
    <subcellularLocation>
        <location evidence="2">Cell membrane</location>
        <topology evidence="2">Multi-pass membrane protein</topology>
    </subcellularLocation>
</comment>
<dbReference type="Proteomes" id="UP000199586">
    <property type="component" value="Unassembled WGS sequence"/>
</dbReference>
<evidence type="ECO:0000313" key="13">
    <source>
        <dbReference type="Proteomes" id="UP000199586"/>
    </source>
</evidence>
<dbReference type="OrthoDB" id="9785252at2"/>
<keyword evidence="4" id="KW-1003">Cell membrane</keyword>
<feature type="domain" description="Histidine kinase" evidence="11">
    <location>
        <begin position="218"/>
        <end position="424"/>
    </location>
</feature>
<reference evidence="12 13" key="1">
    <citation type="submission" date="2016-10" db="EMBL/GenBank/DDBJ databases">
        <authorList>
            <person name="de Groot N.N."/>
        </authorList>
    </citation>
    <scope>NUCLEOTIDE SEQUENCE [LARGE SCALE GENOMIC DNA]</scope>
    <source>
        <strain evidence="12 13">CGMCC 1.9113</strain>
    </source>
</reference>
<feature type="transmembrane region" description="Helical" evidence="10">
    <location>
        <begin position="83"/>
        <end position="100"/>
    </location>
</feature>
<dbReference type="InterPro" id="IPR003594">
    <property type="entry name" value="HATPase_dom"/>
</dbReference>
<protein>
    <recommendedName>
        <fullName evidence="3">histidine kinase</fullName>
        <ecNumber evidence="3">2.7.13.3</ecNumber>
    </recommendedName>
</protein>
<evidence type="ECO:0000256" key="1">
    <source>
        <dbReference type="ARBA" id="ARBA00000085"/>
    </source>
</evidence>
<dbReference type="GO" id="GO:0005524">
    <property type="term" value="F:ATP binding"/>
    <property type="evidence" value="ECO:0007669"/>
    <property type="project" value="UniProtKB-KW"/>
</dbReference>
<dbReference type="GO" id="GO:0000155">
    <property type="term" value="F:phosphorelay sensor kinase activity"/>
    <property type="evidence" value="ECO:0007669"/>
    <property type="project" value="InterPro"/>
</dbReference>